<dbReference type="AlphaFoldDB" id="A0A5C8NYH3"/>
<dbReference type="InterPro" id="IPR007314">
    <property type="entry name" value="Cofac_haem-bd_dom"/>
</dbReference>
<dbReference type="Pfam" id="PF04187">
    <property type="entry name" value="Cofac_haem_bdg"/>
    <property type="match status" value="1"/>
</dbReference>
<reference evidence="3 4" key="1">
    <citation type="submission" date="2019-06" db="EMBL/GenBank/DDBJ databases">
        <title>Quisquiliibacterium sp. nov., isolated from a maize field.</title>
        <authorList>
            <person name="Lin S.-Y."/>
            <person name="Tsai C.-F."/>
            <person name="Young C.-C."/>
        </authorList>
    </citation>
    <scope>NUCLEOTIDE SEQUENCE [LARGE SCALE GENOMIC DNA]</scope>
    <source>
        <strain evidence="3 4">CC-CFT501</strain>
    </source>
</reference>
<keyword evidence="4" id="KW-1185">Reference proteome</keyword>
<feature type="compositionally biased region" description="Basic and acidic residues" evidence="1">
    <location>
        <begin position="1"/>
        <end position="10"/>
    </location>
</feature>
<sequence>MHRTSERYRTVSDGGAHARAACGQSPGRAGRRRALAALASFTLAACSTRPPGAGRPPGGSPPAPEALASVRFALIGEVHDNPAGHRLRLDWLREMTLQRRWAIALEQFDAPMQPQLDAARSRLADRIAADPRRAARELAEAGGFSFDGWKWTLYEPVIVLALERGLPLVAANLPVGRNRPLGDVRPPEGWSATEARAMAEAIRDGHCGLLPERAVDGMVRIQIARDATMARTMVDAHRATGLPVALLAGNGHVRADIGVPLHLAALVPGARVAALGIGERGAAHPGRFDRWIEVEPIDREDPCTALQRRFGGT</sequence>
<gene>
    <name evidence="3" type="ORF">FHP08_08840</name>
</gene>
<evidence type="ECO:0000256" key="1">
    <source>
        <dbReference type="SAM" id="MobiDB-lite"/>
    </source>
</evidence>
<dbReference type="OrthoDB" id="9795827at2"/>
<feature type="region of interest" description="Disordered" evidence="1">
    <location>
        <begin position="1"/>
        <end position="29"/>
    </location>
</feature>
<comment type="caution">
    <text evidence="3">The sequence shown here is derived from an EMBL/GenBank/DDBJ whole genome shotgun (WGS) entry which is preliminary data.</text>
</comment>
<evidence type="ECO:0000313" key="4">
    <source>
        <dbReference type="Proteomes" id="UP000321548"/>
    </source>
</evidence>
<name>A0A5C8NYH3_9BURK</name>
<evidence type="ECO:0000313" key="3">
    <source>
        <dbReference type="EMBL" id="TXL66171.1"/>
    </source>
</evidence>
<dbReference type="CDD" id="cd14727">
    <property type="entry name" value="ChanN-like"/>
    <property type="match status" value="1"/>
</dbReference>
<evidence type="ECO:0000259" key="2">
    <source>
        <dbReference type="Pfam" id="PF04187"/>
    </source>
</evidence>
<protein>
    <recommendedName>
        <fullName evidence="2">Haem-binding uptake Tiki superfamily ChaN domain-containing protein</fullName>
    </recommendedName>
</protein>
<accession>A0A5C8NYH3</accession>
<proteinExistence type="predicted"/>
<feature type="domain" description="Haem-binding uptake Tiki superfamily ChaN" evidence="2">
    <location>
        <begin position="66"/>
        <end position="263"/>
    </location>
</feature>
<dbReference type="EMBL" id="VDUY01000003">
    <property type="protein sequence ID" value="TXL66171.1"/>
    <property type="molecule type" value="Genomic_DNA"/>
</dbReference>
<dbReference type="SUPFAM" id="SSF159501">
    <property type="entry name" value="EreA/ChaN-like"/>
    <property type="match status" value="1"/>
</dbReference>
<dbReference type="Gene3D" id="3.40.50.11550">
    <property type="match status" value="1"/>
</dbReference>
<dbReference type="RefSeq" id="WP_147704083.1">
    <property type="nucleotide sequence ID" value="NZ_VDUY01000003.1"/>
</dbReference>
<dbReference type="Proteomes" id="UP000321548">
    <property type="component" value="Unassembled WGS sequence"/>
</dbReference>
<organism evidence="3 4">
    <name type="scientific">Zeimonas arvi</name>
    <dbReference type="NCBI Taxonomy" id="2498847"/>
    <lineage>
        <taxon>Bacteria</taxon>
        <taxon>Pseudomonadati</taxon>
        <taxon>Pseudomonadota</taxon>
        <taxon>Betaproteobacteria</taxon>
        <taxon>Burkholderiales</taxon>
        <taxon>Burkholderiaceae</taxon>
        <taxon>Zeimonas</taxon>
    </lineage>
</organism>